<keyword evidence="3" id="KW-0489">Methyltransferase</keyword>
<dbReference type="InterPro" id="IPR013216">
    <property type="entry name" value="Methyltransf_11"/>
</dbReference>
<dbReference type="AlphaFoldDB" id="A0A369UQ80"/>
<comment type="caution">
    <text evidence="3">The sequence shown here is derived from an EMBL/GenBank/DDBJ whole genome shotgun (WGS) entry which is preliminary data.</text>
</comment>
<dbReference type="InterPro" id="IPR029063">
    <property type="entry name" value="SAM-dependent_MTases_sf"/>
</dbReference>
<name>A0A369UQ80_9GAMM</name>
<proteinExistence type="predicted"/>
<gene>
    <name evidence="3" type="ORF">DVJ77_05945</name>
</gene>
<keyword evidence="1" id="KW-0812">Transmembrane</keyword>
<evidence type="ECO:0000259" key="2">
    <source>
        <dbReference type="Pfam" id="PF08241"/>
    </source>
</evidence>
<dbReference type="CDD" id="cd02440">
    <property type="entry name" value="AdoMet_MTases"/>
    <property type="match status" value="1"/>
</dbReference>
<feature type="transmembrane region" description="Helical" evidence="1">
    <location>
        <begin position="206"/>
        <end position="225"/>
    </location>
</feature>
<keyword evidence="1" id="KW-0472">Membrane</keyword>
<sequence>MTDGSSGLRRQLRQWLAPISATPLHPQWQAARCGRRRNAWIEERAFGLVLDIGCADGQIRQGLRNIEGYIGLDYPITTKLYGTRPNIFGDAKALAFAENSFDTVLLLDVVEHLSQPEAALREACRVLKFSGRLLLTIPFAYPLHDQPHDFQRFTVHGLEYRLREAGFETAVIVEATDGIDATAGCLSMTLAQGAIDAISSRGWRMVMVPIAIALIPIVNLLGWLLSKLLPARNMMPAAYYVVAHRRGIP</sequence>
<dbReference type="Pfam" id="PF08241">
    <property type="entry name" value="Methyltransf_11"/>
    <property type="match status" value="1"/>
</dbReference>
<dbReference type="EMBL" id="QQAH01000005">
    <property type="protein sequence ID" value="RDD82483.1"/>
    <property type="molecule type" value="Genomic_DNA"/>
</dbReference>
<dbReference type="GO" id="GO:0032259">
    <property type="term" value="P:methylation"/>
    <property type="evidence" value="ECO:0007669"/>
    <property type="project" value="UniProtKB-KW"/>
</dbReference>
<dbReference type="GO" id="GO:0008757">
    <property type="term" value="F:S-adenosylmethionine-dependent methyltransferase activity"/>
    <property type="evidence" value="ECO:0007669"/>
    <property type="project" value="InterPro"/>
</dbReference>
<evidence type="ECO:0000313" key="4">
    <source>
        <dbReference type="Proteomes" id="UP000253782"/>
    </source>
</evidence>
<keyword evidence="4" id="KW-1185">Reference proteome</keyword>
<evidence type="ECO:0000313" key="3">
    <source>
        <dbReference type="EMBL" id="RDD82483.1"/>
    </source>
</evidence>
<evidence type="ECO:0000256" key="1">
    <source>
        <dbReference type="SAM" id="Phobius"/>
    </source>
</evidence>
<keyword evidence="1" id="KW-1133">Transmembrane helix</keyword>
<accession>A0A369UQ80</accession>
<dbReference type="Gene3D" id="3.40.50.150">
    <property type="entry name" value="Vaccinia Virus protein VP39"/>
    <property type="match status" value="1"/>
</dbReference>
<dbReference type="OrthoDB" id="323463at2"/>
<keyword evidence="3" id="KW-0808">Transferase</keyword>
<dbReference type="RefSeq" id="WP_114844547.1">
    <property type="nucleotide sequence ID" value="NZ_JBHSPE010000001.1"/>
</dbReference>
<organism evidence="3 4">
    <name type="scientific">Dyella tabacisoli</name>
    <dbReference type="NCBI Taxonomy" id="2282381"/>
    <lineage>
        <taxon>Bacteria</taxon>
        <taxon>Pseudomonadati</taxon>
        <taxon>Pseudomonadota</taxon>
        <taxon>Gammaproteobacteria</taxon>
        <taxon>Lysobacterales</taxon>
        <taxon>Rhodanobacteraceae</taxon>
        <taxon>Dyella</taxon>
    </lineage>
</organism>
<dbReference type="SUPFAM" id="SSF53335">
    <property type="entry name" value="S-adenosyl-L-methionine-dependent methyltransferases"/>
    <property type="match status" value="1"/>
</dbReference>
<reference evidence="3 4" key="1">
    <citation type="submission" date="2018-07" db="EMBL/GenBank/DDBJ databases">
        <title>Dyella tabacisoli L4-6T, whole genome shotgun sequence.</title>
        <authorList>
            <person name="Zhou X.-K."/>
            <person name="Li W.-J."/>
            <person name="Duan Y.-Q."/>
        </authorList>
    </citation>
    <scope>NUCLEOTIDE SEQUENCE [LARGE SCALE GENOMIC DNA]</scope>
    <source>
        <strain evidence="3 4">L4-6</strain>
    </source>
</reference>
<feature type="domain" description="Methyltransferase type 11" evidence="2">
    <location>
        <begin position="50"/>
        <end position="134"/>
    </location>
</feature>
<protein>
    <submittedName>
        <fullName evidence="3">Class I SAM-dependent methyltransferase</fullName>
    </submittedName>
</protein>
<dbReference type="Proteomes" id="UP000253782">
    <property type="component" value="Unassembled WGS sequence"/>
</dbReference>